<sequence>MPMENHNLYFIAIVLPNELSRKVIQVQNEIAERFESSKALKVLPHITLKAPFGLPAFAHNHVLDWFSELLIDIQPFQLELENFGAFKNLKHPVIFIKPGANEALSNLQKIIIQEFYRTFDDVEMNGTELIFKPHITVAYRDLHPEMFNKAWPEFKNREFSGLLHVNSFQLLKHDGKSWHIIQRFDLK</sequence>
<dbReference type="PANTHER" id="PTHR40037">
    <property type="entry name" value="PHOSPHOESTERASE YJCG-RELATED"/>
    <property type="match status" value="1"/>
</dbReference>
<evidence type="ECO:0000313" key="2">
    <source>
        <dbReference type="Proteomes" id="UP000199532"/>
    </source>
</evidence>
<dbReference type="Gene3D" id="3.90.1140.10">
    <property type="entry name" value="Cyclic phosphodiesterase"/>
    <property type="match status" value="1"/>
</dbReference>
<dbReference type="Proteomes" id="UP000199532">
    <property type="component" value="Unassembled WGS sequence"/>
</dbReference>
<keyword evidence="2" id="KW-1185">Reference proteome</keyword>
<dbReference type="OrthoDB" id="1951600at2"/>
<keyword evidence="1" id="KW-0436">Ligase</keyword>
<dbReference type="STRING" id="408657.SAMN04487995_0737"/>
<gene>
    <name evidence="1" type="ORF">SAMN04487995_0737</name>
</gene>
<evidence type="ECO:0000313" key="1">
    <source>
        <dbReference type="EMBL" id="SEI43874.1"/>
    </source>
</evidence>
<dbReference type="EMBL" id="FNXY01000001">
    <property type="protein sequence ID" value="SEI43874.1"/>
    <property type="molecule type" value="Genomic_DNA"/>
</dbReference>
<protein>
    <submittedName>
        <fullName evidence="1">2'-5' RNA ligase</fullName>
    </submittedName>
</protein>
<dbReference type="PANTHER" id="PTHR40037:SF1">
    <property type="entry name" value="PHOSPHOESTERASE SAOUHSC_00951-RELATED"/>
    <property type="match status" value="1"/>
</dbReference>
<dbReference type="Pfam" id="PF13563">
    <property type="entry name" value="2_5_RNA_ligase2"/>
    <property type="match status" value="1"/>
</dbReference>
<reference evidence="1 2" key="1">
    <citation type="submission" date="2016-10" db="EMBL/GenBank/DDBJ databases">
        <authorList>
            <person name="de Groot N.N."/>
        </authorList>
    </citation>
    <scope>NUCLEOTIDE SEQUENCE [LARGE SCALE GENOMIC DNA]</scope>
    <source>
        <strain evidence="1 2">DSM 19938</strain>
    </source>
</reference>
<dbReference type="InterPro" id="IPR009097">
    <property type="entry name" value="Cyclic_Pdiesterase"/>
</dbReference>
<name>A0A1H6QSD2_9BACT</name>
<accession>A0A1H6QSD2</accession>
<dbReference type="AlphaFoldDB" id="A0A1H6QSD2"/>
<proteinExistence type="predicted"/>
<organism evidence="1 2">
    <name type="scientific">Dyadobacter koreensis</name>
    <dbReference type="NCBI Taxonomy" id="408657"/>
    <lineage>
        <taxon>Bacteria</taxon>
        <taxon>Pseudomonadati</taxon>
        <taxon>Bacteroidota</taxon>
        <taxon>Cytophagia</taxon>
        <taxon>Cytophagales</taxon>
        <taxon>Spirosomataceae</taxon>
        <taxon>Dyadobacter</taxon>
    </lineage>
</organism>
<dbReference type="GO" id="GO:0016874">
    <property type="term" value="F:ligase activity"/>
    <property type="evidence" value="ECO:0007669"/>
    <property type="project" value="UniProtKB-KW"/>
</dbReference>
<dbReference type="SUPFAM" id="SSF55144">
    <property type="entry name" value="LigT-like"/>
    <property type="match status" value="1"/>
</dbReference>
<dbReference type="InterPro" id="IPR050580">
    <property type="entry name" value="2H_phosphoesterase_YjcG-like"/>
</dbReference>